<dbReference type="InterPro" id="IPR008969">
    <property type="entry name" value="CarboxyPept-like_regulatory"/>
</dbReference>
<dbReference type="SUPFAM" id="SSF49464">
    <property type="entry name" value="Carboxypeptidase regulatory domain-like"/>
    <property type="match status" value="1"/>
</dbReference>
<evidence type="ECO:0000313" key="3">
    <source>
        <dbReference type="Proteomes" id="UP001242368"/>
    </source>
</evidence>
<reference evidence="3" key="1">
    <citation type="journal article" date="2019" name="Int. J. Syst. Evol. Microbiol.">
        <title>The Global Catalogue of Microorganisms (GCM) 10K type strain sequencing project: providing services to taxonomists for standard genome sequencing and annotation.</title>
        <authorList>
            <consortium name="The Broad Institute Genomics Platform"/>
            <consortium name="The Broad Institute Genome Sequencing Center for Infectious Disease"/>
            <person name="Wu L."/>
            <person name="Ma J."/>
        </authorList>
    </citation>
    <scope>NUCLEOTIDE SEQUENCE [LARGE SCALE GENOMIC DNA]</scope>
    <source>
        <strain evidence="3">CECT 7184</strain>
    </source>
</reference>
<proteinExistence type="predicted"/>
<keyword evidence="3" id="KW-1185">Reference proteome</keyword>
<feature type="chain" id="PRO_5046116179" evidence="1">
    <location>
        <begin position="19"/>
        <end position="379"/>
    </location>
</feature>
<evidence type="ECO:0000313" key="2">
    <source>
        <dbReference type="EMBL" id="MDN3706261.1"/>
    </source>
</evidence>
<dbReference type="Proteomes" id="UP001242368">
    <property type="component" value="Unassembled WGS sequence"/>
</dbReference>
<sequence>MKKYVTLLLLITGMVMQAQGIQGVVVDKETNAPLEFVSVILEGGQLTASTNEKGEFYLNVSDVIGKQLIFSNVHYEELRYKVNDTKPFTVGLEAISFQMEEMVLYDRPIRDVFDEVIKNSEKSFKTNIQLSTFYKENYKSNTWKSFYADGLVDFYIKNKTSKIDIVVNESRSVDTGMVDEQAKSLSTVNMNMEDAIENALQFKFLKKLIKNKDQEFYITMQQSANGEILHTLYIEPVENSKAENLIEGKVVFNEEKKLILDIDLQFAEKYKGNNKMMNVIVAKIKINDFKRKARYAYVNGVYYITYFEYAYDISATSKMAKLDDRFTGNAQMYVFSFTPVSVFPPKNKLIKETALYKLGKNYTTEFWKKPNVQHLTDYK</sequence>
<dbReference type="RefSeq" id="WP_290362344.1">
    <property type="nucleotide sequence ID" value="NZ_JAUFQU010000001.1"/>
</dbReference>
<protein>
    <submittedName>
        <fullName evidence="2">Carboxypeptidase-like regulatory domain-containing protein</fullName>
    </submittedName>
</protein>
<organism evidence="2 3">
    <name type="scientific">Paenimyroides ceti</name>
    <dbReference type="NCBI Taxonomy" id="395087"/>
    <lineage>
        <taxon>Bacteria</taxon>
        <taxon>Pseudomonadati</taxon>
        <taxon>Bacteroidota</taxon>
        <taxon>Flavobacteriia</taxon>
        <taxon>Flavobacteriales</taxon>
        <taxon>Flavobacteriaceae</taxon>
        <taxon>Paenimyroides</taxon>
    </lineage>
</organism>
<accession>A0ABT8CQI6</accession>
<feature type="signal peptide" evidence="1">
    <location>
        <begin position="1"/>
        <end position="18"/>
    </location>
</feature>
<dbReference type="Gene3D" id="2.60.40.1120">
    <property type="entry name" value="Carboxypeptidase-like, regulatory domain"/>
    <property type="match status" value="1"/>
</dbReference>
<comment type="caution">
    <text evidence="2">The sequence shown here is derived from an EMBL/GenBank/DDBJ whole genome shotgun (WGS) entry which is preliminary data.</text>
</comment>
<keyword evidence="1" id="KW-0732">Signal</keyword>
<name>A0ABT8CQI6_9FLAO</name>
<dbReference type="Pfam" id="PF13715">
    <property type="entry name" value="CarbopepD_reg_2"/>
    <property type="match status" value="1"/>
</dbReference>
<dbReference type="EMBL" id="JAUFQU010000001">
    <property type="protein sequence ID" value="MDN3706261.1"/>
    <property type="molecule type" value="Genomic_DNA"/>
</dbReference>
<evidence type="ECO:0000256" key="1">
    <source>
        <dbReference type="SAM" id="SignalP"/>
    </source>
</evidence>
<gene>
    <name evidence="2" type="ORF">QW060_03875</name>
</gene>